<dbReference type="GO" id="GO:0043565">
    <property type="term" value="F:sequence-specific DNA binding"/>
    <property type="evidence" value="ECO:0007669"/>
    <property type="project" value="InterPro"/>
</dbReference>
<dbReference type="Pfam" id="PF12833">
    <property type="entry name" value="HTH_18"/>
    <property type="match status" value="1"/>
</dbReference>
<accession>A0A420BIY4</accession>
<evidence type="ECO:0000256" key="2">
    <source>
        <dbReference type="ARBA" id="ARBA00023125"/>
    </source>
</evidence>
<dbReference type="PANTHER" id="PTHR43280:SF2">
    <property type="entry name" value="HTH-TYPE TRANSCRIPTIONAL REGULATOR EXSA"/>
    <property type="match status" value="1"/>
</dbReference>
<dbReference type="SMART" id="SM00342">
    <property type="entry name" value="HTH_ARAC"/>
    <property type="match status" value="1"/>
</dbReference>
<comment type="caution">
    <text evidence="5">The sequence shown here is derived from an EMBL/GenBank/DDBJ whole genome shotgun (WGS) entry which is preliminary data.</text>
</comment>
<proteinExistence type="predicted"/>
<evidence type="ECO:0000256" key="1">
    <source>
        <dbReference type="ARBA" id="ARBA00023015"/>
    </source>
</evidence>
<keyword evidence="6" id="KW-1185">Reference proteome</keyword>
<keyword evidence="1" id="KW-0805">Transcription regulation</keyword>
<dbReference type="EMBL" id="RAPY01000001">
    <property type="protein sequence ID" value="RKE56668.1"/>
    <property type="molecule type" value="Genomic_DNA"/>
</dbReference>
<dbReference type="PROSITE" id="PS01124">
    <property type="entry name" value="HTH_ARAC_FAMILY_2"/>
    <property type="match status" value="1"/>
</dbReference>
<dbReference type="Proteomes" id="UP000286246">
    <property type="component" value="Unassembled WGS sequence"/>
</dbReference>
<dbReference type="InterPro" id="IPR018062">
    <property type="entry name" value="HTH_AraC-typ_CS"/>
</dbReference>
<dbReference type="InterPro" id="IPR018060">
    <property type="entry name" value="HTH_AraC"/>
</dbReference>
<dbReference type="InterPro" id="IPR009057">
    <property type="entry name" value="Homeodomain-like_sf"/>
</dbReference>
<dbReference type="Gene3D" id="1.10.10.60">
    <property type="entry name" value="Homeodomain-like"/>
    <property type="match status" value="1"/>
</dbReference>
<keyword evidence="3" id="KW-0804">Transcription</keyword>
<dbReference type="PANTHER" id="PTHR43280">
    <property type="entry name" value="ARAC-FAMILY TRANSCRIPTIONAL REGULATOR"/>
    <property type="match status" value="1"/>
</dbReference>
<dbReference type="AlphaFoldDB" id="A0A420BIY4"/>
<dbReference type="RefSeq" id="WP_120258315.1">
    <property type="nucleotide sequence ID" value="NZ_RAPY01000001.1"/>
</dbReference>
<dbReference type="OrthoDB" id="9803764at2"/>
<dbReference type="SUPFAM" id="SSF46689">
    <property type="entry name" value="Homeodomain-like"/>
    <property type="match status" value="1"/>
</dbReference>
<gene>
    <name evidence="5" type="ORF">DFQ12_1534</name>
</gene>
<name>A0A420BIY4_SPHD1</name>
<sequence length="159" mass="18648">MIEKIKYSIYSINARLQFYTTSLLEIYHGDLLEQQKSKQQDDISLLHRAKAYILEHYMDENLKVDTLVKALLTSKSTLSRVFQENNLTIKTAIRTIRIYKGREMLRTTNLSVDMVAFHVQFSTAKYFIKTFVNYFGHTPATERKLHPPPSKIENKEDDN</sequence>
<organism evidence="5 6">
    <name type="scientific">Sphingobacterium detergens</name>
    <dbReference type="NCBI Taxonomy" id="1145106"/>
    <lineage>
        <taxon>Bacteria</taxon>
        <taxon>Pseudomonadati</taxon>
        <taxon>Bacteroidota</taxon>
        <taxon>Sphingobacteriia</taxon>
        <taxon>Sphingobacteriales</taxon>
        <taxon>Sphingobacteriaceae</taxon>
        <taxon>Sphingobacterium</taxon>
    </lineage>
</organism>
<evidence type="ECO:0000313" key="5">
    <source>
        <dbReference type="EMBL" id="RKE56668.1"/>
    </source>
</evidence>
<dbReference type="PROSITE" id="PS00041">
    <property type="entry name" value="HTH_ARAC_FAMILY_1"/>
    <property type="match status" value="1"/>
</dbReference>
<evidence type="ECO:0000313" key="6">
    <source>
        <dbReference type="Proteomes" id="UP000286246"/>
    </source>
</evidence>
<feature type="domain" description="HTH araC/xylS-type" evidence="4">
    <location>
        <begin position="47"/>
        <end position="145"/>
    </location>
</feature>
<keyword evidence="2 5" id="KW-0238">DNA-binding</keyword>
<evidence type="ECO:0000259" key="4">
    <source>
        <dbReference type="PROSITE" id="PS01124"/>
    </source>
</evidence>
<protein>
    <submittedName>
        <fullName evidence="5">AraC-like DNA-binding protein</fullName>
    </submittedName>
</protein>
<dbReference type="GO" id="GO:0003700">
    <property type="term" value="F:DNA-binding transcription factor activity"/>
    <property type="evidence" value="ECO:0007669"/>
    <property type="project" value="InterPro"/>
</dbReference>
<evidence type="ECO:0000256" key="3">
    <source>
        <dbReference type="ARBA" id="ARBA00023163"/>
    </source>
</evidence>
<reference evidence="5 6" key="1">
    <citation type="submission" date="2018-09" db="EMBL/GenBank/DDBJ databases">
        <title>Genomic Encyclopedia of Type Strains, Phase III (KMG-III): the genomes of soil and plant-associated and newly described type strains.</title>
        <authorList>
            <person name="Whitman W."/>
        </authorList>
    </citation>
    <scope>NUCLEOTIDE SEQUENCE [LARGE SCALE GENOMIC DNA]</scope>
    <source>
        <strain evidence="5 6">CECT 7938</strain>
    </source>
</reference>